<dbReference type="InterPro" id="IPR016181">
    <property type="entry name" value="Acyl_CoA_acyltransferase"/>
</dbReference>
<evidence type="ECO:0000256" key="1">
    <source>
        <dbReference type="ARBA" id="ARBA00004924"/>
    </source>
</evidence>
<gene>
    <name evidence="4" type="primary">var12</name>
</gene>
<comment type="pathway">
    <text evidence="1">Siderophore biosynthesis.</text>
</comment>
<feature type="region of interest" description="Disordered" evidence="2">
    <location>
        <begin position="346"/>
        <end position="368"/>
    </location>
</feature>
<name>A0A0N7FMW0_VARPD</name>
<feature type="compositionally biased region" description="Basic and acidic residues" evidence="2">
    <location>
        <begin position="355"/>
        <end position="368"/>
    </location>
</feature>
<evidence type="ECO:0000256" key="2">
    <source>
        <dbReference type="SAM" id="MobiDB-lite"/>
    </source>
</evidence>
<evidence type="ECO:0000259" key="3">
    <source>
        <dbReference type="SMART" id="SM01006"/>
    </source>
</evidence>
<proteinExistence type="predicted"/>
<dbReference type="GO" id="GO:0016410">
    <property type="term" value="F:N-acyltransferase activity"/>
    <property type="evidence" value="ECO:0007669"/>
    <property type="project" value="TreeGrafter"/>
</dbReference>
<dbReference type="PANTHER" id="PTHR31438:SF1">
    <property type="entry name" value="LYSINE N-ACYLTRANSFERASE C17G9.06C-RELATED"/>
    <property type="match status" value="1"/>
</dbReference>
<dbReference type="Pfam" id="PF13523">
    <property type="entry name" value="Acetyltransf_8"/>
    <property type="match status" value="1"/>
</dbReference>
<dbReference type="SMART" id="SM01006">
    <property type="entry name" value="AlcB"/>
    <property type="match status" value="1"/>
</dbReference>
<evidence type="ECO:0000313" key="4">
    <source>
        <dbReference type="EMBL" id="ALG65347.1"/>
    </source>
</evidence>
<dbReference type="PANTHER" id="PTHR31438">
    <property type="entry name" value="LYSINE N-ACYLTRANSFERASE C17G9.06C-RELATED"/>
    <property type="match status" value="1"/>
</dbReference>
<dbReference type="Gene3D" id="3.40.630.30">
    <property type="match status" value="1"/>
</dbReference>
<feature type="domain" description="Acyltransferase MbtK/IucB-like conserved" evidence="3">
    <location>
        <begin position="171"/>
        <end position="218"/>
    </location>
</feature>
<dbReference type="GO" id="GO:0019290">
    <property type="term" value="P:siderophore biosynthetic process"/>
    <property type="evidence" value="ECO:0007669"/>
    <property type="project" value="InterPro"/>
</dbReference>
<organism evidence="4">
    <name type="scientific">Variovorax paradoxus</name>
    <dbReference type="NCBI Taxonomy" id="34073"/>
    <lineage>
        <taxon>Bacteria</taxon>
        <taxon>Pseudomonadati</taxon>
        <taxon>Pseudomonadota</taxon>
        <taxon>Betaproteobacteria</taxon>
        <taxon>Burkholderiales</taxon>
        <taxon>Comamonadaceae</taxon>
        <taxon>Variovorax</taxon>
    </lineage>
</organism>
<sequence length="368" mass="42012">MTAHDTAWRFHAHPEGRVLDVRLEGTALKVTPLDGDRHGSTWALREQPGTPRLEWLGACAGEPDEAHLLAAIEATFQRHPAARQLALQSPLPTGTRLVDAGIVTPVEGALPTVAREAFWQWQRAWLPQPREPFAQRFVVTQGKRHPLRPAKPQGTVYRRHIPWLGKTLTLDTIDIERDLPAFHRWMNDPVVAHFWEEEGDLARHRQYLEGIAADPRVTGLVGRFDGEPFGYFEAYWAKEDRIAPFYDAADHDRGWHALVGEARFRGKPFLTAWMPSVSHYLFLDDPRTQRLVIEPRADNEKMIRSLGRCGYAHVKEFDFPHKRALLGVLWRERFFGEALWIPRADPTAASPAPARRHEPSLEDIHANP</sequence>
<dbReference type="InterPro" id="IPR019432">
    <property type="entry name" value="Acyltransferase_MbtK/IucB-like"/>
</dbReference>
<dbReference type="EMBL" id="KT362218">
    <property type="protein sequence ID" value="ALG65347.1"/>
    <property type="molecule type" value="Genomic_DNA"/>
</dbReference>
<dbReference type="SUPFAM" id="SSF55729">
    <property type="entry name" value="Acyl-CoA N-acyltransferases (Nat)"/>
    <property type="match status" value="1"/>
</dbReference>
<dbReference type="AlphaFoldDB" id="A0A0N7FMW0"/>
<protein>
    <submittedName>
        <fullName evidence="4">Var12</fullName>
    </submittedName>
</protein>
<reference evidence="4" key="1">
    <citation type="journal article" date="2015" name="Nat. Commun.">
        <title>An automated Genomes-to-Natural Products platform (GNP) for the discovery of modular natural products.</title>
        <authorList>
            <person name="Johnston C.W."/>
            <person name="Skinnider M.A."/>
            <person name="Wyatt M.A."/>
            <person name="Li X."/>
            <person name="Ranieri M.R."/>
            <person name="Yang L."/>
            <person name="Zechel D.L."/>
            <person name="Ma B."/>
            <person name="Magarvey N.A."/>
        </authorList>
    </citation>
    <scope>NUCLEOTIDE SEQUENCE</scope>
    <source>
        <strain evidence="4">P4B</strain>
    </source>
</reference>
<accession>A0A0N7FMW0</accession>